<dbReference type="GO" id="GO:0008270">
    <property type="term" value="F:zinc ion binding"/>
    <property type="evidence" value="ECO:0007669"/>
    <property type="project" value="UniProtKB-KW"/>
</dbReference>
<feature type="domain" description="C2H2-type" evidence="5">
    <location>
        <begin position="78"/>
        <end position="105"/>
    </location>
</feature>
<evidence type="ECO:0000313" key="6">
    <source>
        <dbReference type="EMBL" id="KAE8021776.1"/>
    </source>
</evidence>
<dbReference type="Gene3D" id="3.30.160.60">
    <property type="entry name" value="Classic Zinc Finger"/>
    <property type="match status" value="2"/>
</dbReference>
<name>A0A5N6QWA4_9ROSI</name>
<organism evidence="6 7">
    <name type="scientific">Carpinus fangiana</name>
    <dbReference type="NCBI Taxonomy" id="176857"/>
    <lineage>
        <taxon>Eukaryota</taxon>
        <taxon>Viridiplantae</taxon>
        <taxon>Streptophyta</taxon>
        <taxon>Embryophyta</taxon>
        <taxon>Tracheophyta</taxon>
        <taxon>Spermatophyta</taxon>
        <taxon>Magnoliopsida</taxon>
        <taxon>eudicotyledons</taxon>
        <taxon>Gunneridae</taxon>
        <taxon>Pentapetalae</taxon>
        <taxon>rosids</taxon>
        <taxon>fabids</taxon>
        <taxon>Fagales</taxon>
        <taxon>Betulaceae</taxon>
        <taxon>Carpinus</taxon>
    </lineage>
</organism>
<dbReference type="PANTHER" id="PTHR46869:SF9">
    <property type="entry name" value="C2H2-TYPE DOMAIN-CONTAINING PROTEIN"/>
    <property type="match status" value="1"/>
</dbReference>
<evidence type="ECO:0000256" key="3">
    <source>
        <dbReference type="ARBA" id="ARBA00022833"/>
    </source>
</evidence>
<keyword evidence="2 4" id="KW-0863">Zinc-finger</keyword>
<gene>
    <name evidence="6" type="ORF">FH972_007640</name>
</gene>
<dbReference type="AlphaFoldDB" id="A0A5N6QWA4"/>
<evidence type="ECO:0000256" key="2">
    <source>
        <dbReference type="ARBA" id="ARBA00022771"/>
    </source>
</evidence>
<dbReference type="PANTHER" id="PTHR46869">
    <property type="entry name" value="C2H2-LIKE ZINC FINGER PROTEIN"/>
    <property type="match status" value="1"/>
</dbReference>
<keyword evidence="7" id="KW-1185">Reference proteome</keyword>
<dbReference type="PROSITE" id="PS00028">
    <property type="entry name" value="ZINC_FINGER_C2H2_1"/>
    <property type="match status" value="3"/>
</dbReference>
<dbReference type="FunFam" id="3.30.160.60:FF:000446">
    <property type="entry name" value="Zinc finger protein"/>
    <property type="match status" value="1"/>
</dbReference>
<dbReference type="Proteomes" id="UP000327013">
    <property type="component" value="Chromosome 3"/>
</dbReference>
<accession>A0A5N6QWA4</accession>
<dbReference type="InterPro" id="IPR036236">
    <property type="entry name" value="Znf_C2H2_sf"/>
</dbReference>
<keyword evidence="1" id="KW-0479">Metal-binding</keyword>
<dbReference type="EMBL" id="CM017323">
    <property type="protein sequence ID" value="KAE8021776.1"/>
    <property type="molecule type" value="Genomic_DNA"/>
</dbReference>
<evidence type="ECO:0000313" key="7">
    <source>
        <dbReference type="Proteomes" id="UP000327013"/>
    </source>
</evidence>
<dbReference type="PROSITE" id="PS50157">
    <property type="entry name" value="ZINC_FINGER_C2H2_2"/>
    <property type="match status" value="2"/>
</dbReference>
<reference evidence="6 7" key="1">
    <citation type="submission" date="2019-06" db="EMBL/GenBank/DDBJ databases">
        <title>A chromosomal-level reference genome of Carpinus fangiana (Coryloideae, Betulaceae).</title>
        <authorList>
            <person name="Yang X."/>
            <person name="Wang Z."/>
            <person name="Zhang L."/>
            <person name="Hao G."/>
            <person name="Liu J."/>
            <person name="Yang Y."/>
        </authorList>
    </citation>
    <scope>NUCLEOTIDE SEQUENCE [LARGE SCALE GENOMIC DNA]</scope>
    <source>
        <strain evidence="6">Cfa_2016G</strain>
        <tissue evidence="6">Leaf</tissue>
    </source>
</reference>
<evidence type="ECO:0000259" key="5">
    <source>
        <dbReference type="PROSITE" id="PS50157"/>
    </source>
</evidence>
<evidence type="ECO:0000256" key="1">
    <source>
        <dbReference type="ARBA" id="ARBA00022723"/>
    </source>
</evidence>
<proteinExistence type="predicted"/>
<feature type="domain" description="C2H2-type" evidence="5">
    <location>
        <begin position="108"/>
        <end position="135"/>
    </location>
</feature>
<sequence>MGQDQEQRHVCRHCNENFSSGRVLGGHMNKNSAKGQKNVINSNMCFEGDGRTGYGLREKPKKSWKLSRSEHATSAQEIVCKVCGNGFESLRALCGHMRHHSGRQRIGIYCEECGKGFESLRALTSHKRIHSQRFDICNESWTSSSLELVRKKRSNRMRYKIRPNSSFSSMNKSVSLPEIEKEVKDIAICLMMLSRGANDWGGFNSVTESSDNDSVTFEGKSTRQKMQIADNNANCKLINLECSKNSVEQEMSGVSLTSCEFKETKEHKCHICFMVFASGQALGGHKRAHLIRNSEAIA</sequence>
<dbReference type="SMART" id="SM00355">
    <property type="entry name" value="ZnF_C2H2"/>
    <property type="match status" value="4"/>
</dbReference>
<dbReference type="Pfam" id="PF13912">
    <property type="entry name" value="zf-C2H2_6"/>
    <property type="match status" value="4"/>
</dbReference>
<evidence type="ECO:0000256" key="4">
    <source>
        <dbReference type="PROSITE-ProRule" id="PRU00042"/>
    </source>
</evidence>
<keyword evidence="3" id="KW-0862">Zinc</keyword>
<protein>
    <recommendedName>
        <fullName evidence="5">C2H2-type domain-containing protein</fullName>
    </recommendedName>
</protein>
<dbReference type="SUPFAM" id="SSF57667">
    <property type="entry name" value="beta-beta-alpha zinc fingers"/>
    <property type="match status" value="1"/>
</dbReference>
<dbReference type="OrthoDB" id="6077919at2759"/>
<dbReference type="InterPro" id="IPR013087">
    <property type="entry name" value="Znf_C2H2_type"/>
</dbReference>